<keyword evidence="1" id="KW-1185">Reference proteome</keyword>
<dbReference type="WBParaSite" id="PDA_v2.g14169.t1">
    <property type="protein sequence ID" value="PDA_v2.g14169.t1"/>
    <property type="gene ID" value="PDA_v2.g14169"/>
</dbReference>
<reference evidence="2" key="1">
    <citation type="submission" date="2022-11" db="UniProtKB">
        <authorList>
            <consortium name="WormBaseParasite"/>
        </authorList>
    </citation>
    <scope>IDENTIFICATION</scope>
</reference>
<dbReference type="InterPro" id="IPR038212">
    <property type="entry name" value="TF_EnY2_sf"/>
</dbReference>
<protein>
    <submittedName>
        <fullName evidence="2">Uncharacterized protein</fullName>
    </submittedName>
</protein>
<organism evidence="1 2">
    <name type="scientific">Panagrolaimus davidi</name>
    <dbReference type="NCBI Taxonomy" id="227884"/>
    <lineage>
        <taxon>Eukaryota</taxon>
        <taxon>Metazoa</taxon>
        <taxon>Ecdysozoa</taxon>
        <taxon>Nematoda</taxon>
        <taxon>Chromadorea</taxon>
        <taxon>Rhabditida</taxon>
        <taxon>Tylenchina</taxon>
        <taxon>Panagrolaimomorpha</taxon>
        <taxon>Panagrolaimoidea</taxon>
        <taxon>Panagrolaimidae</taxon>
        <taxon>Panagrolaimus</taxon>
    </lineage>
</organism>
<name>A0A914P9H6_9BILA</name>
<dbReference type="Proteomes" id="UP000887578">
    <property type="component" value="Unplaced"/>
</dbReference>
<evidence type="ECO:0000313" key="1">
    <source>
        <dbReference type="Proteomes" id="UP000887578"/>
    </source>
</evidence>
<dbReference type="Gene3D" id="1.10.246.140">
    <property type="match status" value="1"/>
</dbReference>
<proteinExistence type="predicted"/>
<sequence>MPLNFNDNHSVVDQLLQSEESPGNSSLNSESILLNYNNKVDETDDLKNDNINVTETHSDNHEITSGIFDLDSTALGDSAFSKVTRDEMNKKYDTFSTINESEDDFDKSSDKASLFDTLNSLGKKHGWEQKVQDFAKKSIKDKNIAKNIVIEEFQEYVTDVTNFGIKSLPQAMTNEIKEKVSNFVKTRLNPINEAYKEALIQAGERSIDPIKNIMSQANYDKPSSSKVVITLERKIETQDKMAHVKPNVSESFTETIVGQGNYHEEDFSTILKNDVKVKKFFLVF</sequence>
<accession>A0A914P9H6</accession>
<dbReference type="AlphaFoldDB" id="A0A914P9H6"/>
<evidence type="ECO:0000313" key="2">
    <source>
        <dbReference type="WBParaSite" id="PDA_v2.g14169.t1"/>
    </source>
</evidence>